<evidence type="ECO:0000256" key="4">
    <source>
        <dbReference type="ARBA" id="ARBA00022801"/>
    </source>
</evidence>
<dbReference type="PANTHER" id="PTHR43798:SF33">
    <property type="entry name" value="HYDROLASE, PUTATIVE (AFU_ORTHOLOGUE AFUA_2G14860)-RELATED"/>
    <property type="match status" value="1"/>
</dbReference>
<evidence type="ECO:0000313" key="7">
    <source>
        <dbReference type="Proteomes" id="UP000193303"/>
    </source>
</evidence>
<dbReference type="InterPro" id="IPR029058">
    <property type="entry name" value="AB_hydrolase_fold"/>
</dbReference>
<evidence type="ECO:0000256" key="1">
    <source>
        <dbReference type="ARBA" id="ARBA00022487"/>
    </source>
</evidence>
<dbReference type="Proteomes" id="UP000193303">
    <property type="component" value="Unassembled WGS sequence"/>
</dbReference>
<keyword evidence="2" id="KW-0963">Cytoplasm</keyword>
<name>A0A1X3DJS8_9NEIS</name>
<evidence type="ECO:0000259" key="5">
    <source>
        <dbReference type="Pfam" id="PF00561"/>
    </source>
</evidence>
<keyword evidence="3" id="KW-0093">Biotin biosynthesis</keyword>
<proteinExistence type="predicted"/>
<sequence length="252" mass="28088">MQHTPKKVYLIHGWAANRHVFDDLIPRLSDEWDIQALNLPGHGDAPFHGRFDVAAAADAFAAQITEPAYLLGWSLGGLVSLYMAARHPEKVRGLCLTASFARFQAAPDYPEGLKNPALAKMIELFEQDYHKYMKQFLQLQFLYAKDQHSVLEKVLPDIVKHGAPSALQAALDAVAEADARAFLPHINMPSLLIFGAKDSITPPRMGEYLHRHLPHSRLHIIEKAAHAPFLTQAAEFAQILTDFVERPESAST</sequence>
<dbReference type="GO" id="GO:0052689">
    <property type="term" value="F:carboxylic ester hydrolase activity"/>
    <property type="evidence" value="ECO:0007669"/>
    <property type="project" value="UniProtKB-KW"/>
</dbReference>
<dbReference type="Pfam" id="PF00561">
    <property type="entry name" value="Abhydrolase_1"/>
    <property type="match status" value="1"/>
</dbReference>
<evidence type="ECO:0000256" key="3">
    <source>
        <dbReference type="ARBA" id="ARBA00022756"/>
    </source>
</evidence>
<accession>A0A1X3DJS8</accession>
<dbReference type="EMBL" id="MTAB01000007">
    <property type="protein sequence ID" value="OSI23186.1"/>
    <property type="molecule type" value="Genomic_DNA"/>
</dbReference>
<dbReference type="STRING" id="1931275.BV914_07935"/>
<protein>
    <submittedName>
        <fullName evidence="6">Pimeloyl-[acyl-carrier protein] methyl ester esterase</fullName>
    </submittedName>
</protein>
<dbReference type="InterPro" id="IPR050266">
    <property type="entry name" value="AB_hydrolase_sf"/>
</dbReference>
<dbReference type="GO" id="GO:0016020">
    <property type="term" value="C:membrane"/>
    <property type="evidence" value="ECO:0007669"/>
    <property type="project" value="TreeGrafter"/>
</dbReference>
<dbReference type="NCBIfam" id="TIGR01738">
    <property type="entry name" value="bioH"/>
    <property type="match status" value="1"/>
</dbReference>
<gene>
    <name evidence="6" type="ORF">BV912_04465</name>
</gene>
<keyword evidence="1" id="KW-0719">Serine esterase</keyword>
<dbReference type="PANTHER" id="PTHR43798">
    <property type="entry name" value="MONOACYLGLYCEROL LIPASE"/>
    <property type="match status" value="1"/>
</dbReference>
<dbReference type="AlphaFoldDB" id="A0A1X3DJS8"/>
<dbReference type="InterPro" id="IPR000073">
    <property type="entry name" value="AB_hydrolase_1"/>
</dbReference>
<feature type="domain" description="AB hydrolase-1" evidence="5">
    <location>
        <begin position="8"/>
        <end position="231"/>
    </location>
</feature>
<evidence type="ECO:0000313" key="6">
    <source>
        <dbReference type="EMBL" id="OSI23186.1"/>
    </source>
</evidence>
<keyword evidence="4" id="KW-0378">Hydrolase</keyword>
<comment type="caution">
    <text evidence="6">The sequence shown here is derived from an EMBL/GenBank/DDBJ whole genome shotgun (WGS) entry which is preliminary data.</text>
</comment>
<dbReference type="Gene3D" id="3.40.50.1820">
    <property type="entry name" value="alpha/beta hydrolase"/>
    <property type="match status" value="1"/>
</dbReference>
<dbReference type="OrthoDB" id="9798888at2"/>
<dbReference type="RefSeq" id="WP_085358695.1">
    <property type="nucleotide sequence ID" value="NZ_MTAB01000007.1"/>
</dbReference>
<dbReference type="SUPFAM" id="SSF53474">
    <property type="entry name" value="alpha/beta-Hydrolases"/>
    <property type="match status" value="1"/>
</dbReference>
<dbReference type="InterPro" id="IPR010076">
    <property type="entry name" value="BioH"/>
</dbReference>
<dbReference type="GO" id="GO:0009102">
    <property type="term" value="P:biotin biosynthetic process"/>
    <property type="evidence" value="ECO:0007669"/>
    <property type="project" value="UniProtKB-KW"/>
</dbReference>
<reference evidence="7" key="1">
    <citation type="submission" date="2017-01" db="EMBL/GenBank/DDBJ databases">
        <authorList>
            <person name="Mah S.A."/>
            <person name="Swanson W.J."/>
            <person name="Moy G.W."/>
            <person name="Vacquier V.D."/>
        </authorList>
    </citation>
    <scope>NUCLEOTIDE SEQUENCE [LARGE SCALE GENOMIC DNA]</scope>
    <source>
        <strain evidence="7">124861</strain>
    </source>
</reference>
<organism evidence="6 7">
    <name type="scientific">Neisseria dumasiana</name>
    <dbReference type="NCBI Taxonomy" id="1931275"/>
    <lineage>
        <taxon>Bacteria</taxon>
        <taxon>Pseudomonadati</taxon>
        <taxon>Pseudomonadota</taxon>
        <taxon>Betaproteobacteria</taxon>
        <taxon>Neisseriales</taxon>
        <taxon>Neisseriaceae</taxon>
        <taxon>Neisseria</taxon>
    </lineage>
</organism>
<evidence type="ECO:0000256" key="2">
    <source>
        <dbReference type="ARBA" id="ARBA00022490"/>
    </source>
</evidence>